<gene>
    <name evidence="7" type="ORF">METZ01_LOCUS44355</name>
</gene>
<dbReference type="NCBIfam" id="TIGR01145">
    <property type="entry name" value="ATP_synt_delta"/>
    <property type="match status" value="1"/>
</dbReference>
<organism evidence="7">
    <name type="scientific">marine metagenome</name>
    <dbReference type="NCBI Taxonomy" id="408172"/>
    <lineage>
        <taxon>unclassified sequences</taxon>
        <taxon>metagenomes</taxon>
        <taxon>ecological metagenomes</taxon>
    </lineage>
</organism>
<keyword evidence="5" id="KW-0472">Membrane</keyword>
<accession>A0A381RJJ1</accession>
<evidence type="ECO:0000256" key="1">
    <source>
        <dbReference type="ARBA" id="ARBA00004370"/>
    </source>
</evidence>
<dbReference type="GO" id="GO:0046933">
    <property type="term" value="F:proton-transporting ATP synthase activity, rotational mechanism"/>
    <property type="evidence" value="ECO:0007669"/>
    <property type="project" value="InterPro"/>
</dbReference>
<evidence type="ECO:0000256" key="3">
    <source>
        <dbReference type="ARBA" id="ARBA00022781"/>
    </source>
</evidence>
<dbReference type="AlphaFoldDB" id="A0A381RJJ1"/>
<evidence type="ECO:0000256" key="2">
    <source>
        <dbReference type="ARBA" id="ARBA00022448"/>
    </source>
</evidence>
<dbReference type="Pfam" id="PF00213">
    <property type="entry name" value="OSCP"/>
    <property type="match status" value="1"/>
</dbReference>
<keyword evidence="3" id="KW-0375">Hydrogen ion transport</keyword>
<dbReference type="GO" id="GO:0016020">
    <property type="term" value="C:membrane"/>
    <property type="evidence" value="ECO:0007669"/>
    <property type="project" value="UniProtKB-SubCell"/>
</dbReference>
<sequence length="155" mass="17081">MDSVHRGLNTLNILVKTDSQFRVFIQSKRISGEDKTTILNNVMGDSGHPLVGELLSHIEGRQSSAILQDVTNLFNRQYKEGKNIISVKGTVASAISEDEKSSLKSSLDQILGKDTDLSLDVDASLIGGIRLRIENTFLDATVWNQLQTLRAELLT</sequence>
<protein>
    <recommendedName>
        <fullName evidence="8">ATP synthase subunit delta</fullName>
    </recommendedName>
</protein>
<proteinExistence type="inferred from homology"/>
<dbReference type="HAMAP" id="MF_01416">
    <property type="entry name" value="ATP_synth_delta_bact"/>
    <property type="match status" value="1"/>
</dbReference>
<dbReference type="PANTHER" id="PTHR11910">
    <property type="entry name" value="ATP SYNTHASE DELTA CHAIN"/>
    <property type="match status" value="1"/>
</dbReference>
<evidence type="ECO:0000256" key="4">
    <source>
        <dbReference type="ARBA" id="ARBA00023065"/>
    </source>
</evidence>
<dbReference type="InterPro" id="IPR000711">
    <property type="entry name" value="ATPase_OSCP/dsu"/>
</dbReference>
<dbReference type="InterPro" id="IPR026015">
    <property type="entry name" value="ATP_synth_OSCP/delta_N_sf"/>
</dbReference>
<dbReference type="Gene3D" id="1.10.520.20">
    <property type="entry name" value="N-terminal domain of the delta subunit of the F1F0-ATP synthase"/>
    <property type="match status" value="1"/>
</dbReference>
<evidence type="ECO:0000313" key="7">
    <source>
        <dbReference type="EMBL" id="SUZ91501.1"/>
    </source>
</evidence>
<evidence type="ECO:0008006" key="8">
    <source>
        <dbReference type="Google" id="ProtNLM"/>
    </source>
</evidence>
<keyword evidence="4" id="KW-0406">Ion transport</keyword>
<evidence type="ECO:0000256" key="5">
    <source>
        <dbReference type="ARBA" id="ARBA00023136"/>
    </source>
</evidence>
<keyword evidence="6" id="KW-0066">ATP synthesis</keyword>
<keyword evidence="2" id="KW-0813">Transport</keyword>
<comment type="subcellular location">
    <subcellularLocation>
        <location evidence="1">Membrane</location>
    </subcellularLocation>
</comment>
<evidence type="ECO:0000256" key="6">
    <source>
        <dbReference type="ARBA" id="ARBA00023310"/>
    </source>
</evidence>
<dbReference type="EMBL" id="UINC01001980">
    <property type="protein sequence ID" value="SUZ91501.1"/>
    <property type="molecule type" value="Genomic_DNA"/>
</dbReference>
<reference evidence="7" key="1">
    <citation type="submission" date="2018-05" db="EMBL/GenBank/DDBJ databases">
        <authorList>
            <person name="Lanie J.A."/>
            <person name="Ng W.-L."/>
            <person name="Kazmierczak K.M."/>
            <person name="Andrzejewski T.M."/>
            <person name="Davidsen T.M."/>
            <person name="Wayne K.J."/>
            <person name="Tettelin H."/>
            <person name="Glass J.I."/>
            <person name="Rusch D."/>
            <person name="Podicherti R."/>
            <person name="Tsui H.-C.T."/>
            <person name="Winkler M.E."/>
        </authorList>
    </citation>
    <scope>NUCLEOTIDE SEQUENCE</scope>
</reference>
<name>A0A381RJJ1_9ZZZZ</name>